<dbReference type="Proteomes" id="UP001153269">
    <property type="component" value="Unassembled WGS sequence"/>
</dbReference>
<reference evidence="2" key="1">
    <citation type="submission" date="2020-03" db="EMBL/GenBank/DDBJ databases">
        <authorList>
            <person name="Weist P."/>
        </authorList>
    </citation>
    <scope>NUCLEOTIDE SEQUENCE</scope>
</reference>
<name>A0A9N7Y4Z8_PLEPL</name>
<gene>
    <name evidence="2" type="ORF">PLEPLA_LOCUS6416</name>
</gene>
<keyword evidence="3" id="KW-1185">Reference proteome</keyword>
<protein>
    <submittedName>
        <fullName evidence="2">Uncharacterized protein</fullName>
    </submittedName>
</protein>
<feature type="region of interest" description="Disordered" evidence="1">
    <location>
        <begin position="79"/>
        <end position="105"/>
    </location>
</feature>
<proteinExistence type="predicted"/>
<evidence type="ECO:0000313" key="2">
    <source>
        <dbReference type="EMBL" id="CAB1418590.1"/>
    </source>
</evidence>
<dbReference type="EMBL" id="CADEAL010000335">
    <property type="protein sequence ID" value="CAB1418590.1"/>
    <property type="molecule type" value="Genomic_DNA"/>
</dbReference>
<organism evidence="2 3">
    <name type="scientific">Pleuronectes platessa</name>
    <name type="common">European plaice</name>
    <dbReference type="NCBI Taxonomy" id="8262"/>
    <lineage>
        <taxon>Eukaryota</taxon>
        <taxon>Metazoa</taxon>
        <taxon>Chordata</taxon>
        <taxon>Craniata</taxon>
        <taxon>Vertebrata</taxon>
        <taxon>Euteleostomi</taxon>
        <taxon>Actinopterygii</taxon>
        <taxon>Neopterygii</taxon>
        <taxon>Teleostei</taxon>
        <taxon>Neoteleostei</taxon>
        <taxon>Acanthomorphata</taxon>
        <taxon>Carangaria</taxon>
        <taxon>Pleuronectiformes</taxon>
        <taxon>Pleuronectoidei</taxon>
        <taxon>Pleuronectidae</taxon>
        <taxon>Pleuronectes</taxon>
    </lineage>
</organism>
<comment type="caution">
    <text evidence="2">The sequence shown here is derived from an EMBL/GenBank/DDBJ whole genome shotgun (WGS) entry which is preliminary data.</text>
</comment>
<dbReference type="AlphaFoldDB" id="A0A9N7Y4Z8"/>
<accession>A0A9N7Y4Z8</accession>
<evidence type="ECO:0000256" key="1">
    <source>
        <dbReference type="SAM" id="MobiDB-lite"/>
    </source>
</evidence>
<evidence type="ECO:0000313" key="3">
    <source>
        <dbReference type="Proteomes" id="UP001153269"/>
    </source>
</evidence>
<sequence>MLSRKSLLLFNPATTSPPSYGWIPTPPPHLYITSLHRPYPAPNSERHFNHRLAHTPSPITCVKATSETGGLQHIIPAQTTVSRPTEQRAAGCRRPGKAPPVPQKDLEDTVLVQIALPESHHFLPVTCQGL</sequence>